<feature type="transmembrane region" description="Helical" evidence="1">
    <location>
        <begin position="20"/>
        <end position="39"/>
    </location>
</feature>
<dbReference type="Proteomes" id="UP000199147">
    <property type="component" value="Unassembled WGS sequence"/>
</dbReference>
<organism evidence="2 3">
    <name type="scientific">Mycolicibacterium neworleansense</name>
    <dbReference type="NCBI Taxonomy" id="146018"/>
    <lineage>
        <taxon>Bacteria</taxon>
        <taxon>Bacillati</taxon>
        <taxon>Actinomycetota</taxon>
        <taxon>Actinomycetes</taxon>
        <taxon>Mycobacteriales</taxon>
        <taxon>Mycobacteriaceae</taxon>
        <taxon>Mycolicibacterium</taxon>
    </lineage>
</organism>
<keyword evidence="1" id="KW-0812">Transmembrane</keyword>
<dbReference type="RefSeq" id="WP_090517067.1">
    <property type="nucleotide sequence ID" value="NZ_CWKH01000002.1"/>
</dbReference>
<dbReference type="AlphaFoldDB" id="A0A0H5RV00"/>
<gene>
    <name evidence="2" type="ORF">BN2156_04487</name>
</gene>
<dbReference type="STRING" id="146018.BN2156_04487"/>
<dbReference type="EMBL" id="CWKH01000002">
    <property type="protein sequence ID" value="CRZ17601.1"/>
    <property type="molecule type" value="Genomic_DNA"/>
</dbReference>
<keyword evidence="3" id="KW-1185">Reference proteome</keyword>
<dbReference type="OrthoDB" id="4708268at2"/>
<evidence type="ECO:0000313" key="3">
    <source>
        <dbReference type="Proteomes" id="UP000199147"/>
    </source>
</evidence>
<sequence length="210" mass="22995">MSRTEPEPDAPRPNHRVKYVVVIAVSVVVAIAAVIMVVVDVPGRITRALGGVTDEELFASPQLDQELDLVRAQLGDLPMRRVDVTSNLISVEAVARDGQLHLYWVRDGEVEDMDSIADLHAGETAFTAADLSGQRIRAAVSDVRSLGRPGEIELVSYIFRPRHPLSVAVWIRHDPVSSVLHFDPRGGSTVVHEESIETDEHTSSFGGCWC</sequence>
<keyword evidence="1" id="KW-1133">Transmembrane helix</keyword>
<protein>
    <submittedName>
        <fullName evidence="2">Uncharacterized protein</fullName>
    </submittedName>
</protein>
<proteinExistence type="predicted"/>
<reference evidence="3" key="1">
    <citation type="submission" date="2015-07" db="EMBL/GenBank/DDBJ databases">
        <authorList>
            <person name="Urmite Genomes"/>
        </authorList>
    </citation>
    <scope>NUCLEOTIDE SEQUENCE [LARGE SCALE GENOMIC DNA]</scope>
    <source>
        <strain evidence="3">type strain: ATCC 49404</strain>
    </source>
</reference>
<keyword evidence="1" id="KW-0472">Membrane</keyword>
<evidence type="ECO:0000313" key="2">
    <source>
        <dbReference type="EMBL" id="CRZ17601.1"/>
    </source>
</evidence>
<name>A0A0H5RV00_9MYCO</name>
<evidence type="ECO:0000256" key="1">
    <source>
        <dbReference type="SAM" id="Phobius"/>
    </source>
</evidence>
<accession>A0A0H5RV00</accession>